<feature type="domain" description="ATP-dependent RNA helicase DHX29 DSRM-like" evidence="4">
    <location>
        <begin position="41"/>
        <end position="120"/>
    </location>
</feature>
<feature type="region of interest" description="Disordered" evidence="3">
    <location>
        <begin position="1"/>
        <end position="37"/>
    </location>
</feature>
<dbReference type="InterPro" id="IPR056328">
    <property type="entry name" value="DSRM_DHX29"/>
</dbReference>
<protein>
    <submittedName>
        <fullName evidence="5">Dead deah box</fullName>
    </submittedName>
</protein>
<comment type="caution">
    <text evidence="5">The sequence shown here is derived from an EMBL/GenBank/DDBJ whole genome shotgun (WGS) entry which is preliminary data.</text>
</comment>
<evidence type="ECO:0000313" key="6">
    <source>
        <dbReference type="Proteomes" id="UP000623467"/>
    </source>
</evidence>
<name>A0A8H6XB26_9AGAR</name>
<organism evidence="5 6">
    <name type="scientific">Mycena sanguinolenta</name>
    <dbReference type="NCBI Taxonomy" id="230812"/>
    <lineage>
        <taxon>Eukaryota</taxon>
        <taxon>Fungi</taxon>
        <taxon>Dikarya</taxon>
        <taxon>Basidiomycota</taxon>
        <taxon>Agaricomycotina</taxon>
        <taxon>Agaricomycetes</taxon>
        <taxon>Agaricomycetidae</taxon>
        <taxon>Agaricales</taxon>
        <taxon>Marasmiineae</taxon>
        <taxon>Mycenaceae</taxon>
        <taxon>Mycena</taxon>
    </lineage>
</organism>
<keyword evidence="1" id="KW-0378">Hydrolase</keyword>
<dbReference type="AlphaFoldDB" id="A0A8H6XB26"/>
<feature type="compositionally biased region" description="Low complexity" evidence="3">
    <location>
        <begin position="9"/>
        <end position="32"/>
    </location>
</feature>
<keyword evidence="6" id="KW-1185">Reference proteome</keyword>
<dbReference type="OrthoDB" id="5600252at2759"/>
<keyword evidence="2" id="KW-0547">Nucleotide-binding</keyword>
<evidence type="ECO:0000256" key="3">
    <source>
        <dbReference type="SAM" id="MobiDB-lite"/>
    </source>
</evidence>
<dbReference type="Pfam" id="PF24385">
    <property type="entry name" value="DSRM_DHX29"/>
    <property type="match status" value="1"/>
</dbReference>
<proteinExistence type="predicted"/>
<sequence>MPPRKGIVKSGNAGNSSKAASSSKPAPESNSPDSIFPPGYKYPLSLLNERCQKNGWEKSIIDTRKQQDGYAFTVTLSKLNKKSGQKETVRMEPHPAYISPSAIEARHWGATYALYRLAPAESTETSSWGSEPRPNSMVSKEFADAPEVKMAAALRDLAEDAIKQAISLYPEAKDDVTPSVLSDEDAPNVNQQLATLGFNPVQARNAVNFLSQPSPVTANLMNSLSPLEAAIEYLILHVPECDLPQRFMPTANSSNSFVVSTHSGADDLKTRWIEDKAAKEAGWPIHVVKACVEADRSLVENWGLLLVTLGQKLIGNEGSTTAAEGEAYLIDPDEIEAMGGIS</sequence>
<reference evidence="5" key="1">
    <citation type="submission" date="2020-05" db="EMBL/GenBank/DDBJ databases">
        <title>Mycena genomes resolve the evolution of fungal bioluminescence.</title>
        <authorList>
            <person name="Tsai I.J."/>
        </authorList>
    </citation>
    <scope>NUCLEOTIDE SEQUENCE</scope>
    <source>
        <strain evidence="5">160909Yilan</strain>
    </source>
</reference>
<accession>A0A8H6XB26</accession>
<keyword evidence="2" id="KW-0347">Helicase</keyword>
<keyword evidence="2" id="KW-0067">ATP-binding</keyword>
<gene>
    <name evidence="5" type="ORF">MSAN_02219900</name>
</gene>
<evidence type="ECO:0000313" key="5">
    <source>
        <dbReference type="EMBL" id="KAF7337469.1"/>
    </source>
</evidence>
<evidence type="ECO:0000256" key="2">
    <source>
        <dbReference type="ARBA" id="ARBA00022806"/>
    </source>
</evidence>
<dbReference type="EMBL" id="JACAZH010000033">
    <property type="protein sequence ID" value="KAF7337469.1"/>
    <property type="molecule type" value="Genomic_DNA"/>
</dbReference>
<evidence type="ECO:0000259" key="4">
    <source>
        <dbReference type="Pfam" id="PF24385"/>
    </source>
</evidence>
<dbReference type="GO" id="GO:0016787">
    <property type="term" value="F:hydrolase activity"/>
    <property type="evidence" value="ECO:0007669"/>
    <property type="project" value="UniProtKB-KW"/>
</dbReference>
<dbReference type="Proteomes" id="UP000623467">
    <property type="component" value="Unassembled WGS sequence"/>
</dbReference>
<dbReference type="GO" id="GO:0004386">
    <property type="term" value="F:helicase activity"/>
    <property type="evidence" value="ECO:0007669"/>
    <property type="project" value="UniProtKB-KW"/>
</dbReference>
<evidence type="ECO:0000256" key="1">
    <source>
        <dbReference type="ARBA" id="ARBA00022801"/>
    </source>
</evidence>